<evidence type="ECO:0000313" key="10">
    <source>
        <dbReference type="Proteomes" id="UP000095283"/>
    </source>
</evidence>
<dbReference type="PANTHER" id="PTHR42881:SF2">
    <property type="entry name" value="PROLYL ENDOPEPTIDASE"/>
    <property type="match status" value="1"/>
</dbReference>
<comment type="catalytic activity">
    <reaction evidence="1">
        <text>Hydrolysis of Pro-|-Xaa &gt;&gt; Ala-|-Xaa in oligopeptides.</text>
        <dbReference type="EC" id="3.4.21.26"/>
    </reaction>
</comment>
<dbReference type="WBParaSite" id="Hba_00396">
    <property type="protein sequence ID" value="Hba_00396"/>
    <property type="gene ID" value="Hba_00396"/>
</dbReference>
<dbReference type="AlphaFoldDB" id="A0A1I7W6X8"/>
<dbReference type="InterPro" id="IPR051167">
    <property type="entry name" value="Prolyl_oligopep/macrocyclase"/>
</dbReference>
<evidence type="ECO:0000256" key="3">
    <source>
        <dbReference type="ARBA" id="ARBA00016310"/>
    </source>
</evidence>
<dbReference type="Pfam" id="PF00326">
    <property type="entry name" value="Peptidase_S9"/>
    <property type="match status" value="1"/>
</dbReference>
<feature type="domain" description="Peptidase S9A N-terminal" evidence="9">
    <location>
        <begin position="19"/>
        <end position="239"/>
    </location>
</feature>
<name>A0A1I7W6X8_HETBA</name>
<evidence type="ECO:0000259" key="9">
    <source>
        <dbReference type="Pfam" id="PF02897"/>
    </source>
</evidence>
<evidence type="ECO:0000256" key="7">
    <source>
        <dbReference type="RuleBase" id="RU368024"/>
    </source>
</evidence>
<dbReference type="SUPFAM" id="SSF50993">
    <property type="entry name" value="Peptidase/esterase 'gauge' domain"/>
    <property type="match status" value="1"/>
</dbReference>
<protein>
    <recommendedName>
        <fullName evidence="3 7">Prolyl endopeptidase</fullName>
        <ecNumber evidence="7">3.4.21.-</ecNumber>
    </recommendedName>
</protein>
<keyword evidence="10" id="KW-1185">Reference proteome</keyword>
<dbReference type="GO" id="GO:0005829">
    <property type="term" value="C:cytosol"/>
    <property type="evidence" value="ECO:0007669"/>
    <property type="project" value="TreeGrafter"/>
</dbReference>
<dbReference type="InterPro" id="IPR001375">
    <property type="entry name" value="Peptidase_S9_cat"/>
</dbReference>
<dbReference type="Gene3D" id="2.130.10.120">
    <property type="entry name" value="Prolyl oligopeptidase, N-terminal domain"/>
    <property type="match status" value="1"/>
</dbReference>
<evidence type="ECO:0000256" key="5">
    <source>
        <dbReference type="ARBA" id="ARBA00022801"/>
    </source>
</evidence>
<dbReference type="PANTHER" id="PTHR42881">
    <property type="entry name" value="PROLYL ENDOPEPTIDASE"/>
    <property type="match status" value="1"/>
</dbReference>
<organism evidence="10 11">
    <name type="scientific">Heterorhabditis bacteriophora</name>
    <name type="common">Entomopathogenic nematode worm</name>
    <dbReference type="NCBI Taxonomy" id="37862"/>
    <lineage>
        <taxon>Eukaryota</taxon>
        <taxon>Metazoa</taxon>
        <taxon>Ecdysozoa</taxon>
        <taxon>Nematoda</taxon>
        <taxon>Chromadorea</taxon>
        <taxon>Rhabditida</taxon>
        <taxon>Rhabditina</taxon>
        <taxon>Rhabditomorpha</taxon>
        <taxon>Strongyloidea</taxon>
        <taxon>Heterorhabditidae</taxon>
        <taxon>Heterorhabditis</taxon>
    </lineage>
</organism>
<reference evidence="11" key="1">
    <citation type="submission" date="2016-11" db="UniProtKB">
        <authorList>
            <consortium name="WormBaseParasite"/>
        </authorList>
    </citation>
    <scope>IDENTIFICATION</scope>
</reference>
<keyword evidence="5 7" id="KW-0378">Hydrolase</keyword>
<comment type="similarity">
    <text evidence="2 7">Belongs to the peptidase S9A family.</text>
</comment>
<dbReference type="GO" id="GO:0004252">
    <property type="term" value="F:serine-type endopeptidase activity"/>
    <property type="evidence" value="ECO:0007669"/>
    <property type="project" value="UniProtKB-UniRule"/>
</dbReference>
<dbReference type="InterPro" id="IPR023302">
    <property type="entry name" value="Pept_S9A_N"/>
</dbReference>
<dbReference type="SUPFAM" id="SSF53474">
    <property type="entry name" value="alpha/beta-Hydrolases"/>
    <property type="match status" value="1"/>
</dbReference>
<dbReference type="InterPro" id="IPR029058">
    <property type="entry name" value="AB_hydrolase_fold"/>
</dbReference>
<evidence type="ECO:0000259" key="8">
    <source>
        <dbReference type="Pfam" id="PF00326"/>
    </source>
</evidence>
<dbReference type="PROSITE" id="PS00708">
    <property type="entry name" value="PRO_ENDOPEP_SER"/>
    <property type="match status" value="1"/>
</dbReference>
<dbReference type="InterPro" id="IPR002471">
    <property type="entry name" value="Pept_S9_AS"/>
</dbReference>
<evidence type="ECO:0000256" key="1">
    <source>
        <dbReference type="ARBA" id="ARBA00001070"/>
    </source>
</evidence>
<dbReference type="InterPro" id="IPR002470">
    <property type="entry name" value="Peptidase_S9A"/>
</dbReference>
<accession>A0A1I7W6X8</accession>
<dbReference type="PRINTS" id="PR00862">
    <property type="entry name" value="PROLIGOPTASE"/>
</dbReference>
<dbReference type="GO" id="GO:0070012">
    <property type="term" value="F:oligopeptidase activity"/>
    <property type="evidence" value="ECO:0007669"/>
    <property type="project" value="TreeGrafter"/>
</dbReference>
<dbReference type="Gene3D" id="3.40.50.1820">
    <property type="entry name" value="alpha/beta hydrolase"/>
    <property type="match status" value="1"/>
</dbReference>
<evidence type="ECO:0000256" key="4">
    <source>
        <dbReference type="ARBA" id="ARBA00022670"/>
    </source>
</evidence>
<dbReference type="EC" id="3.4.21.-" evidence="7"/>
<dbReference type="Proteomes" id="UP000095283">
    <property type="component" value="Unplaced"/>
</dbReference>
<evidence type="ECO:0000256" key="2">
    <source>
        <dbReference type="ARBA" id="ARBA00005228"/>
    </source>
</evidence>
<evidence type="ECO:0000313" key="11">
    <source>
        <dbReference type="WBParaSite" id="Hba_00396"/>
    </source>
</evidence>
<keyword evidence="4 7" id="KW-0645">Protease</keyword>
<feature type="domain" description="Peptidase S9 prolyl oligopeptidase catalytic" evidence="8">
    <location>
        <begin position="353"/>
        <end position="451"/>
    </location>
</feature>
<proteinExistence type="inferred from homology"/>
<sequence length="537" mass="62092">MTYFIKTVYHSLYFRISSWTKDGSILAYGLSEKGSDWVTVKFRTADRIDLPDVITGVKHSSLSWMRDNSGLFYCKYPEHKGTSVEKHEYHSLYFHKMGTDCSEDVLVYDRRDHADYMIGGTVTDDGRYLIIDVSRGCDPYNLLYYYDLKAVENKIMNKIEPKPLFDQLVAKYDYIDHDDSSMLVLTNKDAPMFKLIRINITAPSTVIEEVVAEQQQNKLDWVAPVANDRMVVAYLEDVKVLYIYDDMLFSLYKCILDSSICARSCFRGTIISDSYRDWEMRRVTVKGMDERQFTVKQVFFQSKDDTKVIIVIKMRSQISYNLLYYFTVKILRFRLVILYCEKSLLLSFYLFSEYGETWHTQGMRENKQNVFDDFIGAAEFLIKEKYTSNNKLAIHGGSNGGLLVGVCSQQRPDLFAAVLNRVGVLDMLRFHKFTVGGAWIPEFGNPDDANDFKFIYKLVYSFINLNFNNFAIYNFQAKLHMKQRNPLLVRVEVKAGHGAGKPTSKVFLAAGARYEMERLRIASKMTSMKGNIAVLLT</sequence>
<evidence type="ECO:0000256" key="6">
    <source>
        <dbReference type="ARBA" id="ARBA00022825"/>
    </source>
</evidence>
<keyword evidence="6 7" id="KW-0720">Serine protease</keyword>
<dbReference type="Pfam" id="PF02897">
    <property type="entry name" value="Peptidase_S9_N"/>
    <property type="match status" value="1"/>
</dbReference>
<dbReference type="GO" id="GO:0006508">
    <property type="term" value="P:proteolysis"/>
    <property type="evidence" value="ECO:0007669"/>
    <property type="project" value="UniProtKB-KW"/>
</dbReference>